<dbReference type="Proteomes" id="UP000036756">
    <property type="component" value="Unassembled WGS sequence"/>
</dbReference>
<evidence type="ECO:0000256" key="3">
    <source>
        <dbReference type="ARBA" id="ARBA00023004"/>
    </source>
</evidence>
<evidence type="ECO:0000256" key="4">
    <source>
        <dbReference type="ARBA" id="ARBA00023014"/>
    </source>
</evidence>
<keyword evidence="3" id="KW-0408">Iron</keyword>
<keyword evidence="1" id="KW-0949">S-adenosyl-L-methionine</keyword>
<dbReference type="STRING" id="1121307.CLCY_1c01940"/>
<evidence type="ECO:0000259" key="5">
    <source>
        <dbReference type="PROSITE" id="PS51918"/>
    </source>
</evidence>
<name>A0A0J8D454_CLOCY</name>
<dbReference type="Pfam" id="PF04055">
    <property type="entry name" value="Radical_SAM"/>
    <property type="match status" value="1"/>
</dbReference>
<dbReference type="CDD" id="cd01335">
    <property type="entry name" value="Radical_SAM"/>
    <property type="match status" value="1"/>
</dbReference>
<protein>
    <submittedName>
        <fullName evidence="6">Radical SAM domain-containing protein</fullName>
    </submittedName>
</protein>
<dbReference type="Gene3D" id="3.20.20.70">
    <property type="entry name" value="Aldolase class I"/>
    <property type="match status" value="1"/>
</dbReference>
<dbReference type="SFLD" id="SFLDS00029">
    <property type="entry name" value="Radical_SAM"/>
    <property type="match status" value="1"/>
</dbReference>
<dbReference type="InterPro" id="IPR007197">
    <property type="entry name" value="rSAM"/>
</dbReference>
<sequence>MSYKEELKAKLYKDLELKCDLGSEGISFKNPDIFKNLDLGGEYLEQVHVLFDYNTDSHKAYDLPVAFYTPLGLDVQFRANKKSKYSIDYINGEFILFNNGEELFPLEFAKRPNYYSKKTSDGTDMRTVAIYNGHGVVFVAYSNECALRDKGKDCLFCNINATKDTYGENQCISWKYPRQIGETVAQAYREGSRHVTISGGFIPERREVDYYLDVAESIKEYTGLENFNGTACIGAPTDLSVIEKYKEAGFSTLAINIEVWNEHFFRAYCPGKEELCGGRDHWIKALEYAVKVFGRGKVRSNLVGGLEPKSDTLAGIEYLASKGVIALAPGWVPNPGSALEGHNSPNPEWHLDLAKKNAAILRKNGYTYEELYNAYAAPVTLVHDIYRIEDELLPIFSEIKEEVLV</sequence>
<evidence type="ECO:0000256" key="1">
    <source>
        <dbReference type="ARBA" id="ARBA00022691"/>
    </source>
</evidence>
<accession>A0A0J8D454</accession>
<proteinExistence type="predicted"/>
<dbReference type="InterPro" id="IPR013785">
    <property type="entry name" value="Aldolase_TIM"/>
</dbReference>
<dbReference type="GO" id="GO:0051536">
    <property type="term" value="F:iron-sulfur cluster binding"/>
    <property type="evidence" value="ECO:0007669"/>
    <property type="project" value="UniProtKB-KW"/>
</dbReference>
<dbReference type="PATRIC" id="fig|1121307.3.peg.556"/>
<organism evidence="6 7">
    <name type="scientific">Clostridium cylindrosporum DSM 605</name>
    <dbReference type="NCBI Taxonomy" id="1121307"/>
    <lineage>
        <taxon>Bacteria</taxon>
        <taxon>Bacillati</taxon>
        <taxon>Bacillota</taxon>
        <taxon>Clostridia</taxon>
        <taxon>Eubacteriales</taxon>
        <taxon>Clostridiaceae</taxon>
        <taxon>Clostridium</taxon>
    </lineage>
</organism>
<comment type="caution">
    <text evidence="6">The sequence shown here is derived from an EMBL/GenBank/DDBJ whole genome shotgun (WGS) entry which is preliminary data.</text>
</comment>
<dbReference type="GO" id="GO:0046872">
    <property type="term" value="F:metal ion binding"/>
    <property type="evidence" value="ECO:0007669"/>
    <property type="project" value="UniProtKB-KW"/>
</dbReference>
<dbReference type="InterPro" id="IPR058240">
    <property type="entry name" value="rSAM_sf"/>
</dbReference>
<dbReference type="GO" id="GO:0003824">
    <property type="term" value="F:catalytic activity"/>
    <property type="evidence" value="ECO:0007669"/>
    <property type="project" value="InterPro"/>
</dbReference>
<keyword evidence="2" id="KW-0479">Metal-binding</keyword>
<keyword evidence="7" id="KW-1185">Reference proteome</keyword>
<dbReference type="SUPFAM" id="SSF102114">
    <property type="entry name" value="Radical SAM enzymes"/>
    <property type="match status" value="1"/>
</dbReference>
<keyword evidence="4" id="KW-0411">Iron-sulfur</keyword>
<dbReference type="EMBL" id="LFVU01000028">
    <property type="protein sequence ID" value="KMT20960.1"/>
    <property type="molecule type" value="Genomic_DNA"/>
</dbReference>
<evidence type="ECO:0000256" key="2">
    <source>
        <dbReference type="ARBA" id="ARBA00022723"/>
    </source>
</evidence>
<dbReference type="RefSeq" id="WP_242844977.1">
    <property type="nucleotide sequence ID" value="NZ_LFVU01000028.1"/>
</dbReference>
<dbReference type="PROSITE" id="PS51918">
    <property type="entry name" value="RADICAL_SAM"/>
    <property type="match status" value="1"/>
</dbReference>
<gene>
    <name evidence="6" type="ORF">CLCY_1c01940</name>
</gene>
<dbReference type="NCBIfam" id="NF045502">
    <property type="entry name" value="variant_rSAM"/>
    <property type="match status" value="1"/>
</dbReference>
<evidence type="ECO:0000313" key="7">
    <source>
        <dbReference type="Proteomes" id="UP000036756"/>
    </source>
</evidence>
<dbReference type="AlphaFoldDB" id="A0A0J8D454"/>
<feature type="domain" description="Radical SAM core" evidence="5">
    <location>
        <begin position="131"/>
        <end position="369"/>
    </location>
</feature>
<evidence type="ECO:0000313" key="6">
    <source>
        <dbReference type="EMBL" id="KMT20960.1"/>
    </source>
</evidence>
<reference evidence="6 7" key="1">
    <citation type="submission" date="2015-06" db="EMBL/GenBank/DDBJ databases">
        <title>Draft genome sequence of the purine-degrading Clostridium cylindrosporum HC-1 (DSM 605).</title>
        <authorList>
            <person name="Poehlein A."/>
            <person name="Schiel-Bengelsdorf B."/>
            <person name="Bengelsdorf F."/>
            <person name="Daniel R."/>
            <person name="Duerre P."/>
        </authorList>
    </citation>
    <scope>NUCLEOTIDE SEQUENCE [LARGE SCALE GENOMIC DNA]</scope>
    <source>
        <strain evidence="6 7">DSM 605</strain>
    </source>
</reference>